<dbReference type="Proteomes" id="UP000001514">
    <property type="component" value="Unassembled WGS sequence"/>
</dbReference>
<dbReference type="AlphaFoldDB" id="D8SIS1"/>
<evidence type="ECO:0000313" key="3">
    <source>
        <dbReference type="Proteomes" id="UP000001514"/>
    </source>
</evidence>
<dbReference type="KEGG" id="smo:SELMODRAFT_422542"/>
<evidence type="ECO:0000256" key="1">
    <source>
        <dbReference type="PROSITE-ProRule" id="PRU00023"/>
    </source>
</evidence>
<dbReference type="SUPFAM" id="SSF48403">
    <property type="entry name" value="Ankyrin repeat"/>
    <property type="match status" value="1"/>
</dbReference>
<reference evidence="2 3" key="1">
    <citation type="journal article" date="2011" name="Science">
        <title>The Selaginella genome identifies genetic changes associated with the evolution of vascular plants.</title>
        <authorList>
            <person name="Banks J.A."/>
            <person name="Nishiyama T."/>
            <person name="Hasebe M."/>
            <person name="Bowman J.L."/>
            <person name="Gribskov M."/>
            <person name="dePamphilis C."/>
            <person name="Albert V.A."/>
            <person name="Aono N."/>
            <person name="Aoyama T."/>
            <person name="Ambrose B.A."/>
            <person name="Ashton N.W."/>
            <person name="Axtell M.J."/>
            <person name="Barker E."/>
            <person name="Barker M.S."/>
            <person name="Bennetzen J.L."/>
            <person name="Bonawitz N.D."/>
            <person name="Chapple C."/>
            <person name="Cheng C."/>
            <person name="Correa L.G."/>
            <person name="Dacre M."/>
            <person name="DeBarry J."/>
            <person name="Dreyer I."/>
            <person name="Elias M."/>
            <person name="Engstrom E.M."/>
            <person name="Estelle M."/>
            <person name="Feng L."/>
            <person name="Finet C."/>
            <person name="Floyd S.K."/>
            <person name="Frommer W.B."/>
            <person name="Fujita T."/>
            <person name="Gramzow L."/>
            <person name="Gutensohn M."/>
            <person name="Harholt J."/>
            <person name="Hattori M."/>
            <person name="Heyl A."/>
            <person name="Hirai T."/>
            <person name="Hiwatashi Y."/>
            <person name="Ishikawa M."/>
            <person name="Iwata M."/>
            <person name="Karol K.G."/>
            <person name="Koehler B."/>
            <person name="Kolukisaoglu U."/>
            <person name="Kubo M."/>
            <person name="Kurata T."/>
            <person name="Lalonde S."/>
            <person name="Li K."/>
            <person name="Li Y."/>
            <person name="Litt A."/>
            <person name="Lyons E."/>
            <person name="Manning G."/>
            <person name="Maruyama T."/>
            <person name="Michael T.P."/>
            <person name="Mikami K."/>
            <person name="Miyazaki S."/>
            <person name="Morinaga S."/>
            <person name="Murata T."/>
            <person name="Mueller-Roeber B."/>
            <person name="Nelson D.R."/>
            <person name="Obara M."/>
            <person name="Oguri Y."/>
            <person name="Olmstead R.G."/>
            <person name="Onodera N."/>
            <person name="Petersen B.L."/>
            <person name="Pils B."/>
            <person name="Prigge M."/>
            <person name="Rensing S.A."/>
            <person name="Riano-Pachon D.M."/>
            <person name="Roberts A.W."/>
            <person name="Sato Y."/>
            <person name="Scheller H.V."/>
            <person name="Schulz B."/>
            <person name="Schulz C."/>
            <person name="Shakirov E.V."/>
            <person name="Shibagaki N."/>
            <person name="Shinohara N."/>
            <person name="Shippen D.E."/>
            <person name="Soerensen I."/>
            <person name="Sotooka R."/>
            <person name="Sugimoto N."/>
            <person name="Sugita M."/>
            <person name="Sumikawa N."/>
            <person name="Tanurdzic M."/>
            <person name="Theissen G."/>
            <person name="Ulvskov P."/>
            <person name="Wakazuki S."/>
            <person name="Weng J.K."/>
            <person name="Willats W.W."/>
            <person name="Wipf D."/>
            <person name="Wolf P.G."/>
            <person name="Yang L."/>
            <person name="Zimmer A.D."/>
            <person name="Zhu Q."/>
            <person name="Mitros T."/>
            <person name="Hellsten U."/>
            <person name="Loque D."/>
            <person name="Otillar R."/>
            <person name="Salamov A."/>
            <person name="Schmutz J."/>
            <person name="Shapiro H."/>
            <person name="Lindquist E."/>
            <person name="Lucas S."/>
            <person name="Rokhsar D."/>
            <person name="Grigoriev I.V."/>
        </authorList>
    </citation>
    <scope>NUCLEOTIDE SEQUENCE [LARGE SCALE GENOMIC DNA]</scope>
</reference>
<dbReference type="Gramene" id="EFJ15543">
    <property type="protein sequence ID" value="EFJ15543"/>
    <property type="gene ID" value="SELMODRAFT_422542"/>
</dbReference>
<dbReference type="STRING" id="88036.D8SIS1"/>
<evidence type="ECO:0000313" key="2">
    <source>
        <dbReference type="EMBL" id="EFJ15543.1"/>
    </source>
</evidence>
<dbReference type="InterPro" id="IPR002110">
    <property type="entry name" value="Ankyrin_rpt"/>
</dbReference>
<feature type="repeat" description="ANK" evidence="1">
    <location>
        <begin position="295"/>
        <end position="329"/>
    </location>
</feature>
<organism evidence="3">
    <name type="scientific">Selaginella moellendorffii</name>
    <name type="common">Spikemoss</name>
    <dbReference type="NCBI Taxonomy" id="88036"/>
    <lineage>
        <taxon>Eukaryota</taxon>
        <taxon>Viridiplantae</taxon>
        <taxon>Streptophyta</taxon>
        <taxon>Embryophyta</taxon>
        <taxon>Tracheophyta</taxon>
        <taxon>Lycopodiopsida</taxon>
        <taxon>Selaginellales</taxon>
        <taxon>Selaginellaceae</taxon>
        <taxon>Selaginella</taxon>
    </lineage>
</organism>
<dbReference type="EMBL" id="GL377622">
    <property type="protein sequence ID" value="EFJ15543.1"/>
    <property type="molecule type" value="Genomic_DNA"/>
</dbReference>
<dbReference type="InParanoid" id="D8SIS1"/>
<dbReference type="SMART" id="SM00248">
    <property type="entry name" value="ANK"/>
    <property type="match status" value="4"/>
</dbReference>
<proteinExistence type="predicted"/>
<gene>
    <name evidence="2" type="ORF">SELMODRAFT_422542</name>
</gene>
<keyword evidence="1" id="KW-0040">ANK repeat</keyword>
<name>D8SIS1_SELML</name>
<protein>
    <submittedName>
        <fullName evidence="2">Uncharacterized protein</fullName>
    </submittedName>
</protein>
<dbReference type="PROSITE" id="PS50088">
    <property type="entry name" value="ANK_REPEAT"/>
    <property type="match status" value="1"/>
</dbReference>
<accession>D8SIS1</accession>
<sequence>MASLEPCLDGEGEGDSFTNGSHEAVYVDCWGQQVELPAGSHIVTGKEPSNIVEIVLPPDVKLPLHKMTCKYELIFKMVDSNLVIRKPCAFWCYQIVSELLMYAIRSRSCSCDYYVSSSDTLFRCDGQLVAPELSISEKSSYDTSRQSATSSGKMVLEGVDILVVLQFYEVEEDAKRGVTRQAELTKAATFGLVVPGSIVQVAYLDRQGTLKTDRFEAPRFVDITAYSWRLSGMRFYPSHFLGRLWADPLRLDPALLVAKTDELRTRLVESINEGTQAAYEIVVLLDYLDFVDPVHGNTPLLAALQCQVPDLTLIKFLVDNGANATVQAKSGVWPYLYAVVHGMQTVVDALDDNGKSQAHLNSLAPKELCETENPELLKMLLQLGLSPNKANQGILPLNNALYGRNRVERLQLLLKAGADPTLQDGKGRSALKLVVSMDDQLLEVVRLVARACQERNMIDVKVDPVNTALGRACGFEEPVYCCVLIECGASPFGSYGYPPQDLHTGLKMLFALTNTPLPDCLK</sequence>
<dbReference type="InterPro" id="IPR036770">
    <property type="entry name" value="Ankyrin_rpt-contain_sf"/>
</dbReference>
<keyword evidence="3" id="KW-1185">Reference proteome</keyword>
<dbReference type="HOGENOM" id="CLU_600508_0_0_1"/>
<dbReference type="Gene3D" id="1.25.40.20">
    <property type="entry name" value="Ankyrin repeat-containing domain"/>
    <property type="match status" value="2"/>
</dbReference>